<dbReference type="EMBL" id="BAAARK010000001">
    <property type="protein sequence ID" value="GAA2644024.1"/>
    <property type="molecule type" value="Genomic_DNA"/>
</dbReference>
<comment type="caution">
    <text evidence="6">The sequence shown here is derived from an EMBL/GenBank/DDBJ whole genome shotgun (WGS) entry which is preliminary data.</text>
</comment>
<evidence type="ECO:0000256" key="2">
    <source>
        <dbReference type="ARBA" id="ARBA00022679"/>
    </source>
</evidence>
<evidence type="ECO:0000256" key="4">
    <source>
        <dbReference type="SAM" id="MobiDB-lite"/>
    </source>
</evidence>
<dbReference type="GO" id="GO:0032259">
    <property type="term" value="P:methylation"/>
    <property type="evidence" value="ECO:0007669"/>
    <property type="project" value="UniProtKB-KW"/>
</dbReference>
<accession>A0ABN3R541</accession>
<dbReference type="SUPFAM" id="SSF53335">
    <property type="entry name" value="S-adenosyl-L-methionine-dependent methyltransferases"/>
    <property type="match status" value="1"/>
</dbReference>
<evidence type="ECO:0000259" key="5">
    <source>
        <dbReference type="Pfam" id="PF13649"/>
    </source>
</evidence>
<dbReference type="Pfam" id="PF13649">
    <property type="entry name" value="Methyltransf_25"/>
    <property type="match status" value="1"/>
</dbReference>
<sequence>MNHGNGSTTVPDEEFWDARYAEGDRIWSGNPNATLVREVGDRAPGTALELGCGEGADAIWLAAQGWRVTAVDVSGVALGRAAEQAAAAGVADRIDWQRRDLSLSFPEGSYDLVSAQFLHNPGEVFRDRILRRAAAAVAPGGVLLIVGHAGPPPWQHGHDHDQDHGHGHPVDEFPTTDEVLAALALPADAWEVQLSEEYTRVQNGPDGQPLERTDAALKVRRHS</sequence>
<dbReference type="PANTHER" id="PTHR43464:SF19">
    <property type="entry name" value="UBIQUINONE BIOSYNTHESIS O-METHYLTRANSFERASE, MITOCHONDRIAL"/>
    <property type="match status" value="1"/>
</dbReference>
<dbReference type="InterPro" id="IPR041698">
    <property type="entry name" value="Methyltransf_25"/>
</dbReference>
<evidence type="ECO:0000313" key="7">
    <source>
        <dbReference type="Proteomes" id="UP001500994"/>
    </source>
</evidence>
<feature type="domain" description="Methyltransferase" evidence="5">
    <location>
        <begin position="48"/>
        <end position="141"/>
    </location>
</feature>
<feature type="region of interest" description="Disordered" evidence="4">
    <location>
        <begin position="149"/>
        <end position="173"/>
    </location>
</feature>
<dbReference type="CDD" id="cd02440">
    <property type="entry name" value="AdoMet_MTases"/>
    <property type="match status" value="1"/>
</dbReference>
<reference evidence="6 7" key="1">
    <citation type="journal article" date="2019" name="Int. J. Syst. Evol. Microbiol.">
        <title>The Global Catalogue of Microorganisms (GCM) 10K type strain sequencing project: providing services to taxonomists for standard genome sequencing and annotation.</title>
        <authorList>
            <consortium name="The Broad Institute Genomics Platform"/>
            <consortium name="The Broad Institute Genome Sequencing Center for Infectious Disease"/>
            <person name="Wu L."/>
            <person name="Ma J."/>
        </authorList>
    </citation>
    <scope>NUCLEOTIDE SEQUENCE [LARGE SCALE GENOMIC DNA]</scope>
    <source>
        <strain evidence="6 7">JCM 16374</strain>
    </source>
</reference>
<dbReference type="RefSeq" id="WP_344572903.1">
    <property type="nucleotide sequence ID" value="NZ_BAAARK010000001.1"/>
</dbReference>
<dbReference type="InterPro" id="IPR029063">
    <property type="entry name" value="SAM-dependent_MTases_sf"/>
</dbReference>
<evidence type="ECO:0000256" key="3">
    <source>
        <dbReference type="ARBA" id="ARBA00022691"/>
    </source>
</evidence>
<protein>
    <submittedName>
        <fullName evidence="6">Class I SAM-dependent methyltransferase</fullName>
    </submittedName>
</protein>
<keyword evidence="2" id="KW-0808">Transferase</keyword>
<dbReference type="Proteomes" id="UP001500994">
    <property type="component" value="Unassembled WGS sequence"/>
</dbReference>
<gene>
    <name evidence="6" type="ORF">GCM10009864_02090</name>
</gene>
<dbReference type="PANTHER" id="PTHR43464">
    <property type="entry name" value="METHYLTRANSFERASE"/>
    <property type="match status" value="1"/>
</dbReference>
<dbReference type="GO" id="GO:0008168">
    <property type="term" value="F:methyltransferase activity"/>
    <property type="evidence" value="ECO:0007669"/>
    <property type="project" value="UniProtKB-KW"/>
</dbReference>
<keyword evidence="1 6" id="KW-0489">Methyltransferase</keyword>
<name>A0ABN3R541_9ACTN</name>
<keyword evidence="7" id="KW-1185">Reference proteome</keyword>
<organism evidence="6 7">
    <name type="scientific">Streptomyces lunalinharesii</name>
    <dbReference type="NCBI Taxonomy" id="333384"/>
    <lineage>
        <taxon>Bacteria</taxon>
        <taxon>Bacillati</taxon>
        <taxon>Actinomycetota</taxon>
        <taxon>Actinomycetes</taxon>
        <taxon>Kitasatosporales</taxon>
        <taxon>Streptomycetaceae</taxon>
        <taxon>Streptomyces</taxon>
    </lineage>
</organism>
<evidence type="ECO:0000313" key="6">
    <source>
        <dbReference type="EMBL" id="GAA2644024.1"/>
    </source>
</evidence>
<proteinExistence type="predicted"/>
<dbReference type="Gene3D" id="3.40.50.150">
    <property type="entry name" value="Vaccinia Virus protein VP39"/>
    <property type="match status" value="1"/>
</dbReference>
<feature type="compositionally biased region" description="Basic and acidic residues" evidence="4">
    <location>
        <begin position="156"/>
        <end position="171"/>
    </location>
</feature>
<keyword evidence="3" id="KW-0949">S-adenosyl-L-methionine</keyword>
<evidence type="ECO:0000256" key="1">
    <source>
        <dbReference type="ARBA" id="ARBA00022603"/>
    </source>
</evidence>